<evidence type="ECO:0000256" key="15">
    <source>
        <dbReference type="ARBA" id="ARBA00023128"/>
    </source>
</evidence>
<evidence type="ECO:0000256" key="7">
    <source>
        <dbReference type="ARBA" id="ARBA00022792"/>
    </source>
</evidence>
<feature type="domain" description="Acyl-CoA dehydrogenase/oxidase C-terminal" evidence="29">
    <location>
        <begin position="337"/>
        <end position="483"/>
    </location>
</feature>
<evidence type="ECO:0000256" key="22">
    <source>
        <dbReference type="ARBA" id="ARBA00047916"/>
    </source>
</evidence>
<evidence type="ECO:0000256" key="2">
    <source>
        <dbReference type="ARBA" id="ARBA00004637"/>
    </source>
</evidence>
<evidence type="ECO:0000313" key="34">
    <source>
        <dbReference type="Proteomes" id="UP000006813"/>
    </source>
</evidence>
<evidence type="ECO:0000259" key="32">
    <source>
        <dbReference type="Pfam" id="PF21343"/>
    </source>
</evidence>
<comment type="pathway">
    <text evidence="3">Lipid metabolism; mitochondrial fatty acid beta-oxidation.</text>
</comment>
<evidence type="ECO:0000256" key="16">
    <source>
        <dbReference type="ARBA" id="ARBA00023136"/>
    </source>
</evidence>
<dbReference type="SUPFAM" id="SSF56645">
    <property type="entry name" value="Acyl-CoA dehydrogenase NM domain-like"/>
    <property type="match status" value="2"/>
</dbReference>
<dbReference type="EMBL" id="JH168588">
    <property type="protein sequence ID" value="EHB04463.1"/>
    <property type="molecule type" value="Genomic_DNA"/>
</dbReference>
<comment type="similarity">
    <text evidence="4 28">Belongs to the acyl-CoA dehydrogenase family.</text>
</comment>
<dbReference type="EC" id="1.3.8.9" evidence="17"/>
<dbReference type="Pfam" id="PF21343">
    <property type="entry name" value="ACAD9-ACADV_C"/>
    <property type="match status" value="1"/>
</dbReference>
<dbReference type="Gene3D" id="2.40.110.10">
    <property type="entry name" value="Butyryl-CoA Dehydrogenase, subunit A, domain 2"/>
    <property type="match status" value="2"/>
</dbReference>
<dbReference type="InterPro" id="IPR037069">
    <property type="entry name" value="AcylCoA_DH/ox_N_sf"/>
</dbReference>
<name>G5B5A2_HETGA</name>
<dbReference type="Gene3D" id="1.10.540.10">
    <property type="entry name" value="Acyl-CoA dehydrogenase/oxidase, N-terminal domain"/>
    <property type="match status" value="1"/>
</dbReference>
<keyword evidence="7" id="KW-0999">Mitochondrion inner membrane</keyword>
<evidence type="ECO:0000256" key="11">
    <source>
        <dbReference type="ARBA" id="ARBA00022946"/>
    </source>
</evidence>
<keyword evidence="9 28" id="KW-0274">FAD</keyword>
<dbReference type="STRING" id="10181.G5B5A2"/>
<evidence type="ECO:0000256" key="1">
    <source>
        <dbReference type="ARBA" id="ARBA00001974"/>
    </source>
</evidence>
<evidence type="ECO:0000256" key="27">
    <source>
        <dbReference type="ARBA" id="ARBA00049224"/>
    </source>
</evidence>
<evidence type="ECO:0000256" key="24">
    <source>
        <dbReference type="ARBA" id="ARBA00049038"/>
    </source>
</evidence>
<keyword evidence="5" id="KW-0597">Phosphoprotein</keyword>
<comment type="catalytic activity">
    <reaction evidence="26">
        <text>eicosanoyl-CoA + oxidized [electron-transfer flavoprotein] + H(+) = (2E)-eicosenoyl-CoA + reduced [electron-transfer flavoprotein]</text>
        <dbReference type="Rhea" id="RHEA:47236"/>
        <dbReference type="Rhea" id="RHEA-COMP:10685"/>
        <dbReference type="Rhea" id="RHEA-COMP:10686"/>
        <dbReference type="ChEBI" id="CHEBI:15378"/>
        <dbReference type="ChEBI" id="CHEBI:57380"/>
        <dbReference type="ChEBI" id="CHEBI:57692"/>
        <dbReference type="ChEBI" id="CHEBI:58307"/>
        <dbReference type="ChEBI" id="CHEBI:74691"/>
    </reaction>
    <physiologicalReaction direction="left-to-right" evidence="26">
        <dbReference type="Rhea" id="RHEA:47237"/>
    </physiologicalReaction>
</comment>
<dbReference type="Gene3D" id="1.20.140.10">
    <property type="entry name" value="Butyryl-CoA Dehydrogenase, subunit A, domain 3"/>
    <property type="match status" value="2"/>
</dbReference>
<evidence type="ECO:0000256" key="26">
    <source>
        <dbReference type="ARBA" id="ARBA00049140"/>
    </source>
</evidence>
<keyword evidence="13 28" id="KW-0560">Oxidoreductase</keyword>
<dbReference type="AlphaFoldDB" id="G5B5A2"/>
<comment type="catalytic activity">
    <reaction evidence="23">
        <text>tetracosanoyl-CoA + oxidized [electron-transfer flavoprotein] + H(+) = (2E)-tetracosenoyl-CoA + reduced [electron-transfer flavoprotein]</text>
        <dbReference type="Rhea" id="RHEA:47232"/>
        <dbReference type="Rhea" id="RHEA-COMP:10685"/>
        <dbReference type="Rhea" id="RHEA-COMP:10686"/>
        <dbReference type="ChEBI" id="CHEBI:15378"/>
        <dbReference type="ChEBI" id="CHEBI:57692"/>
        <dbReference type="ChEBI" id="CHEBI:58307"/>
        <dbReference type="ChEBI" id="CHEBI:65052"/>
        <dbReference type="ChEBI" id="CHEBI:74693"/>
    </reaction>
    <physiologicalReaction direction="left-to-right" evidence="23">
        <dbReference type="Rhea" id="RHEA:47233"/>
    </physiologicalReaction>
</comment>
<dbReference type="InterPro" id="IPR049448">
    <property type="entry name" value="ACAD9/ACADV-like_C"/>
</dbReference>
<dbReference type="CDD" id="cd01161">
    <property type="entry name" value="VLCAD"/>
    <property type="match status" value="1"/>
</dbReference>
<dbReference type="GO" id="GO:0005743">
    <property type="term" value="C:mitochondrial inner membrane"/>
    <property type="evidence" value="ECO:0007669"/>
    <property type="project" value="UniProtKB-SubCell"/>
</dbReference>
<evidence type="ECO:0000256" key="17">
    <source>
        <dbReference type="ARBA" id="ARBA00039034"/>
    </source>
</evidence>
<feature type="domain" description="Acyl-CoA oxidase/dehydrogenase middle" evidence="30">
    <location>
        <begin position="259"/>
        <end position="325"/>
    </location>
</feature>
<evidence type="ECO:0000256" key="14">
    <source>
        <dbReference type="ARBA" id="ARBA00023098"/>
    </source>
</evidence>
<keyword evidence="15" id="KW-0496">Mitochondrion</keyword>
<dbReference type="InterPro" id="IPR006089">
    <property type="entry name" value="Acyl-CoA_DH_CS"/>
</dbReference>
<proteinExistence type="inferred from homology"/>
<dbReference type="InParanoid" id="G5B5A2"/>
<dbReference type="FunFam" id="1.10.540.10:FF:000001">
    <property type="entry name" value="Very long-chain-specific acyl-CoA dehydrogenase, mitochondrial"/>
    <property type="match status" value="1"/>
</dbReference>
<dbReference type="Pfam" id="PF00441">
    <property type="entry name" value="Acyl-CoA_dh_1"/>
    <property type="match status" value="1"/>
</dbReference>
<evidence type="ECO:0000256" key="23">
    <source>
        <dbReference type="ARBA" id="ARBA00048086"/>
    </source>
</evidence>
<evidence type="ECO:0000256" key="3">
    <source>
        <dbReference type="ARBA" id="ARBA00005198"/>
    </source>
</evidence>
<dbReference type="GO" id="GO:0017099">
    <property type="term" value="F:very-long-chain fatty acyl-CoA dehydrogenase activity"/>
    <property type="evidence" value="ECO:0007669"/>
    <property type="project" value="UniProtKB-EC"/>
</dbReference>
<evidence type="ECO:0000256" key="12">
    <source>
        <dbReference type="ARBA" id="ARBA00022990"/>
    </source>
</evidence>
<dbReference type="FunCoup" id="G5B5A2">
    <property type="interactions" value="1638"/>
</dbReference>
<comment type="function">
    <text evidence="19">Very long-chain specific acyl-CoA dehydrogenase is one of the acyl-CoA dehydrogenases that catalyze the first step of mitochondrial fatty acid beta-oxidation, an aerobic process breaking down fatty acids into acetyl-CoA and allowing the production of energy from fats. The first step of fatty acid beta-oxidation consists in the removal of one hydrogen from C-2 and C-3 of the straight-chain fatty acyl-CoA thioester, resulting in the formation of trans-2-enoyl-CoA. Among the different mitochondrial acyl-CoA dehydrogenases, very long-chain specific acyl-CoA dehydrogenase acts specifically on acyl-CoAs with saturated 12 to 24 carbons long primary chains.</text>
</comment>
<comment type="catalytic activity">
    <reaction evidence="22">
        <text>oxidized [electron-transfer flavoprotein] + hexadecanoyl-CoA + H(+) = (2E)-hexadecenoyl-CoA + reduced [electron-transfer flavoprotein]</text>
        <dbReference type="Rhea" id="RHEA:43448"/>
        <dbReference type="Rhea" id="RHEA-COMP:10685"/>
        <dbReference type="Rhea" id="RHEA-COMP:10686"/>
        <dbReference type="ChEBI" id="CHEBI:15378"/>
        <dbReference type="ChEBI" id="CHEBI:57379"/>
        <dbReference type="ChEBI" id="CHEBI:57692"/>
        <dbReference type="ChEBI" id="CHEBI:58307"/>
        <dbReference type="ChEBI" id="CHEBI:61526"/>
    </reaction>
    <physiologicalReaction direction="left-to-right" evidence="22">
        <dbReference type="Rhea" id="RHEA:43449"/>
    </physiologicalReaction>
</comment>
<dbReference type="InterPro" id="IPR009075">
    <property type="entry name" value="AcylCo_DH/oxidase_C"/>
</dbReference>
<evidence type="ECO:0000259" key="31">
    <source>
        <dbReference type="Pfam" id="PF02771"/>
    </source>
</evidence>
<dbReference type="PANTHER" id="PTHR43884">
    <property type="entry name" value="ACYL-COA DEHYDROGENASE"/>
    <property type="match status" value="1"/>
</dbReference>
<evidence type="ECO:0000256" key="10">
    <source>
        <dbReference type="ARBA" id="ARBA00022832"/>
    </source>
</evidence>
<evidence type="ECO:0000259" key="29">
    <source>
        <dbReference type="Pfam" id="PF00441"/>
    </source>
</evidence>
<evidence type="ECO:0000259" key="30">
    <source>
        <dbReference type="Pfam" id="PF02770"/>
    </source>
</evidence>
<keyword evidence="12" id="KW-0007">Acetylation</keyword>
<keyword evidence="6 28" id="KW-0285">Flavoprotein</keyword>
<evidence type="ECO:0000256" key="5">
    <source>
        <dbReference type="ARBA" id="ARBA00022553"/>
    </source>
</evidence>
<keyword evidence="14" id="KW-0443">Lipid metabolism</keyword>
<evidence type="ECO:0000256" key="4">
    <source>
        <dbReference type="ARBA" id="ARBA00009347"/>
    </source>
</evidence>
<dbReference type="FunFam" id="1.20.140.10:FF:000017">
    <property type="entry name" value="very long-chain specific acyl-CoA dehydrogenase, mitochondrial"/>
    <property type="match status" value="1"/>
</dbReference>
<comment type="cofactor">
    <cofactor evidence="1 28">
        <name>FAD</name>
        <dbReference type="ChEBI" id="CHEBI:57692"/>
    </cofactor>
</comment>
<gene>
    <name evidence="33" type="ORF">GW7_13804</name>
</gene>
<evidence type="ECO:0000256" key="9">
    <source>
        <dbReference type="ARBA" id="ARBA00022827"/>
    </source>
</evidence>
<dbReference type="Pfam" id="PF02770">
    <property type="entry name" value="Acyl-CoA_dh_M"/>
    <property type="match status" value="1"/>
</dbReference>
<dbReference type="GO" id="GO:0000062">
    <property type="term" value="F:fatty-acyl-CoA binding"/>
    <property type="evidence" value="ECO:0007669"/>
    <property type="project" value="TreeGrafter"/>
</dbReference>
<dbReference type="GO" id="GO:0006635">
    <property type="term" value="P:fatty acid beta-oxidation"/>
    <property type="evidence" value="ECO:0007669"/>
    <property type="project" value="UniProtKB-ARBA"/>
</dbReference>
<evidence type="ECO:0000313" key="33">
    <source>
        <dbReference type="EMBL" id="EHB04463.1"/>
    </source>
</evidence>
<evidence type="ECO:0000256" key="21">
    <source>
        <dbReference type="ARBA" id="ARBA00047893"/>
    </source>
</evidence>
<dbReference type="Proteomes" id="UP000006813">
    <property type="component" value="Unassembled WGS sequence"/>
</dbReference>
<accession>G5B5A2</accession>
<keyword evidence="16" id="KW-0472">Membrane</keyword>
<dbReference type="InterPro" id="IPR046373">
    <property type="entry name" value="Acyl-CoA_Oxase/DH_mid-dom_sf"/>
</dbReference>
<dbReference type="InterPro" id="IPR006091">
    <property type="entry name" value="Acyl-CoA_Oxase/DH_mid-dom"/>
</dbReference>
<dbReference type="InterPro" id="IPR013786">
    <property type="entry name" value="AcylCoA_DH/ox_N"/>
</dbReference>
<comment type="catalytic activity">
    <reaction evidence="24">
        <text>tetradecanoyl-CoA + oxidized [electron-transfer flavoprotein] + H(+) = (2E)-tetradecenoyl-CoA + reduced [electron-transfer flavoprotein]</text>
        <dbReference type="Rhea" id="RHEA:47316"/>
        <dbReference type="Rhea" id="RHEA-COMP:10685"/>
        <dbReference type="Rhea" id="RHEA-COMP:10686"/>
        <dbReference type="ChEBI" id="CHEBI:15378"/>
        <dbReference type="ChEBI" id="CHEBI:57385"/>
        <dbReference type="ChEBI" id="CHEBI:57692"/>
        <dbReference type="ChEBI" id="CHEBI:58307"/>
        <dbReference type="ChEBI" id="CHEBI:61405"/>
    </reaction>
    <physiologicalReaction direction="left-to-right" evidence="24">
        <dbReference type="Rhea" id="RHEA:47317"/>
    </physiologicalReaction>
</comment>
<evidence type="ECO:0000256" key="20">
    <source>
        <dbReference type="ARBA" id="ARBA00046812"/>
    </source>
</evidence>
<protein>
    <recommendedName>
        <fullName evidence="18">Very long-chain specific acyl-CoA dehydrogenase, mitochondrial</fullName>
        <ecNumber evidence="17">1.3.8.9</ecNumber>
    </recommendedName>
</protein>
<organism evidence="33 34">
    <name type="scientific">Heterocephalus glaber</name>
    <name type="common">Naked mole rat</name>
    <dbReference type="NCBI Taxonomy" id="10181"/>
    <lineage>
        <taxon>Eukaryota</taxon>
        <taxon>Metazoa</taxon>
        <taxon>Chordata</taxon>
        <taxon>Craniata</taxon>
        <taxon>Vertebrata</taxon>
        <taxon>Euteleostomi</taxon>
        <taxon>Mammalia</taxon>
        <taxon>Eutheria</taxon>
        <taxon>Euarchontoglires</taxon>
        <taxon>Glires</taxon>
        <taxon>Rodentia</taxon>
        <taxon>Hystricomorpha</taxon>
        <taxon>Bathyergidae</taxon>
        <taxon>Heterocephalus</taxon>
    </lineage>
</organism>
<evidence type="ECO:0000256" key="8">
    <source>
        <dbReference type="ARBA" id="ARBA00022799"/>
    </source>
</evidence>
<comment type="subcellular location">
    <subcellularLocation>
        <location evidence="2">Mitochondrion inner membrane</location>
        <topology evidence="2">Peripheral membrane protein</topology>
    </subcellularLocation>
</comment>
<keyword evidence="11" id="KW-0809">Transit peptide</keyword>
<dbReference type="InterPro" id="IPR036250">
    <property type="entry name" value="AcylCo_DH-like_C"/>
</dbReference>
<comment type="catalytic activity">
    <reaction evidence="27">
        <text>octadecanoyl-CoA + oxidized [electron-transfer flavoprotein] + H(+) = (2E)-octadecenoyl-CoA + reduced [electron-transfer flavoprotein]</text>
        <dbReference type="Rhea" id="RHEA:47240"/>
        <dbReference type="Rhea" id="RHEA-COMP:10685"/>
        <dbReference type="Rhea" id="RHEA-COMP:10686"/>
        <dbReference type="ChEBI" id="CHEBI:15378"/>
        <dbReference type="ChEBI" id="CHEBI:57394"/>
        <dbReference type="ChEBI" id="CHEBI:57692"/>
        <dbReference type="ChEBI" id="CHEBI:58307"/>
        <dbReference type="ChEBI" id="CHEBI:71412"/>
    </reaction>
    <physiologicalReaction direction="left-to-right" evidence="27">
        <dbReference type="Rhea" id="RHEA:47241"/>
    </physiologicalReaction>
</comment>
<feature type="domain" description="Acyl-CoA dehydrogenase/oxidase N-terminal" evidence="31">
    <location>
        <begin position="82"/>
        <end position="187"/>
    </location>
</feature>
<keyword evidence="8" id="KW-0702">S-nitrosylation</keyword>
<dbReference type="GO" id="GO:0050660">
    <property type="term" value="F:flavin adenine dinucleotide binding"/>
    <property type="evidence" value="ECO:0007669"/>
    <property type="project" value="InterPro"/>
</dbReference>
<dbReference type="PROSITE" id="PS00073">
    <property type="entry name" value="ACYL_COA_DH_2"/>
    <property type="match status" value="1"/>
</dbReference>
<dbReference type="Pfam" id="PF02771">
    <property type="entry name" value="Acyl-CoA_dh_N"/>
    <property type="match status" value="1"/>
</dbReference>
<reference evidence="33 34" key="1">
    <citation type="journal article" date="2011" name="Nature">
        <title>Genome sequencing reveals insights into physiology and longevity of the naked mole rat.</title>
        <authorList>
            <person name="Kim E.B."/>
            <person name="Fang X."/>
            <person name="Fushan A.A."/>
            <person name="Huang Z."/>
            <person name="Lobanov A.V."/>
            <person name="Han L."/>
            <person name="Marino S.M."/>
            <person name="Sun X."/>
            <person name="Turanov A.A."/>
            <person name="Yang P."/>
            <person name="Yim S.H."/>
            <person name="Zhao X."/>
            <person name="Kasaikina M.V."/>
            <person name="Stoletzki N."/>
            <person name="Peng C."/>
            <person name="Polak P."/>
            <person name="Xiong Z."/>
            <person name="Kiezun A."/>
            <person name="Zhu Y."/>
            <person name="Chen Y."/>
            <person name="Kryukov G.V."/>
            <person name="Zhang Q."/>
            <person name="Peshkin L."/>
            <person name="Yang L."/>
            <person name="Bronson R.T."/>
            <person name="Buffenstein R."/>
            <person name="Wang B."/>
            <person name="Han C."/>
            <person name="Li Q."/>
            <person name="Chen L."/>
            <person name="Zhao W."/>
            <person name="Sunyaev S.R."/>
            <person name="Park T.J."/>
            <person name="Zhang G."/>
            <person name="Wang J."/>
            <person name="Gladyshev V.N."/>
        </authorList>
    </citation>
    <scope>NUCLEOTIDE SEQUENCE [LARGE SCALE GENOMIC DNA]</scope>
</reference>
<comment type="catalytic activity">
    <reaction evidence="21">
        <text>dodecanoyl-CoA + oxidized [electron-transfer flavoprotein] + H(+) = (2E)-dodecenoyl-CoA + reduced [electron-transfer flavoprotein]</text>
        <dbReference type="Rhea" id="RHEA:47296"/>
        <dbReference type="Rhea" id="RHEA-COMP:10685"/>
        <dbReference type="Rhea" id="RHEA-COMP:10686"/>
        <dbReference type="ChEBI" id="CHEBI:15378"/>
        <dbReference type="ChEBI" id="CHEBI:57330"/>
        <dbReference type="ChEBI" id="CHEBI:57375"/>
        <dbReference type="ChEBI" id="CHEBI:57692"/>
        <dbReference type="ChEBI" id="CHEBI:58307"/>
    </reaction>
    <physiologicalReaction direction="left-to-right" evidence="21">
        <dbReference type="Rhea" id="RHEA:47297"/>
    </physiologicalReaction>
</comment>
<dbReference type="SUPFAM" id="SSF47203">
    <property type="entry name" value="Acyl-CoA dehydrogenase C-terminal domain-like"/>
    <property type="match status" value="1"/>
</dbReference>
<evidence type="ECO:0000256" key="18">
    <source>
        <dbReference type="ARBA" id="ARBA00040902"/>
    </source>
</evidence>
<evidence type="ECO:0000256" key="28">
    <source>
        <dbReference type="RuleBase" id="RU362125"/>
    </source>
</evidence>
<evidence type="ECO:0000256" key="25">
    <source>
        <dbReference type="ARBA" id="ARBA00049050"/>
    </source>
</evidence>
<dbReference type="InterPro" id="IPR009100">
    <property type="entry name" value="AcylCoA_DH/oxidase_NM_dom_sf"/>
</dbReference>
<dbReference type="PANTHER" id="PTHR43884:SF11">
    <property type="entry name" value="VERY LONG-CHAIN SPECIFIC ACYL-COA DEHYDROGENASE, MITOCHONDRIAL"/>
    <property type="match status" value="1"/>
</dbReference>
<comment type="catalytic activity">
    <reaction evidence="25">
        <text>a very-long-chain 2,3-saturated fatty acyl-CoA + oxidized [electron-transfer flavoprotein] + H(+) = a very-long-chain (2E)-enoyl-CoA + reduced [electron-transfer flavoprotein]</text>
        <dbReference type="Rhea" id="RHEA:19181"/>
        <dbReference type="Rhea" id="RHEA-COMP:10685"/>
        <dbReference type="Rhea" id="RHEA-COMP:10686"/>
        <dbReference type="ChEBI" id="CHEBI:15378"/>
        <dbReference type="ChEBI" id="CHEBI:57692"/>
        <dbReference type="ChEBI" id="CHEBI:58307"/>
        <dbReference type="ChEBI" id="CHEBI:83724"/>
        <dbReference type="ChEBI" id="CHEBI:83728"/>
        <dbReference type="EC" id="1.3.8.9"/>
    </reaction>
    <physiologicalReaction direction="left-to-right" evidence="25">
        <dbReference type="Rhea" id="RHEA:19182"/>
    </physiologicalReaction>
</comment>
<evidence type="ECO:0000256" key="6">
    <source>
        <dbReference type="ARBA" id="ARBA00022630"/>
    </source>
</evidence>
<dbReference type="PROSITE" id="PS00072">
    <property type="entry name" value="ACYL_COA_DH_1"/>
    <property type="match status" value="1"/>
</dbReference>
<keyword evidence="10" id="KW-0276">Fatty acid metabolism</keyword>
<evidence type="ECO:0000256" key="19">
    <source>
        <dbReference type="ARBA" id="ARBA00045422"/>
    </source>
</evidence>
<evidence type="ECO:0000256" key="13">
    <source>
        <dbReference type="ARBA" id="ARBA00023002"/>
    </source>
</evidence>
<dbReference type="eggNOG" id="KOG0137">
    <property type="taxonomic scope" value="Eukaryota"/>
</dbReference>
<comment type="subunit">
    <text evidence="20">Homodimer. Homodimerizes after import into the mitochondrion.</text>
</comment>
<feature type="domain" description="ACAD9/ACADV-like C-terminal" evidence="32">
    <location>
        <begin position="537"/>
        <end position="656"/>
    </location>
</feature>
<dbReference type="FunFam" id="1.20.140.10:FF:000008">
    <property type="entry name" value="acyl-CoA dehydrogenase family member 9, mitochondrial"/>
    <property type="match status" value="1"/>
</dbReference>
<sequence>MQTAWMTPSVGRQLLRLGSRRSQPSAVFGQPRPGLALRPCASGTTQESKSFAVGMFKGQLTTDQVFPYPSVLNEEQTQFLKELVGPVARFFEEVNDPAKNDTLECVEETTLQGLKELGAFGLQVPSELGGVGLCNTQYARLAEIVGMHDLGVSVTLGAHQSIGFKGILLFGTKAQKEKYLPKVASGEALAAFCLTEPSSGSDAASIRCSAMRSPCGKYYTLNGSKIWIRQCSISPLFSPLSPIPSPTEPSRLFNASSFFHSNGGLADIFTVFAKTPVTDAATGVVKEKITAFVVERSFGGVTHGPPEKKMGIKASNTAEVYFDGVQVPSENVLGEVGGGFKVAVHILNNGRFGMAATLAGTMKTIIAKAVDHATNRTQFGDKIHNFGLIQEKLARMAMLQYVTESMAYMLSANMDRGYTDFQVEAAISKIFGSEAAWKVTDECIQIMGGMGFMKEPGVERVLRDIRIFRIFEGTNDILRLFVALQGCMGKGKDLSALGNALKNPLGNAGLLLGEAGKQLRRQVGLSSGLSLSAVVHPELSRSGELAVKALEQFATVVEAKLIKHKKGIVNEQFLLQRLADGAIDLYSMVVVLSRASRSLSEGHPAAQHEKMLCDSWCIEAAARIRETMAALQSDPHQQELFRNFKSISKALVERGGIVTSNPLGF</sequence>